<evidence type="ECO:0000256" key="6">
    <source>
        <dbReference type="ARBA" id="ARBA00022694"/>
    </source>
</evidence>
<dbReference type="SUPFAM" id="SSF53335">
    <property type="entry name" value="S-adenosyl-L-methionine-dependent methyltransferases"/>
    <property type="match status" value="1"/>
</dbReference>
<keyword evidence="2" id="KW-0963">Cytoplasm</keyword>
<keyword evidence="3" id="KW-0489">Methyltransferase</keyword>
<dbReference type="InterPro" id="IPR056744">
    <property type="entry name" value="TRM5/TYW2-like_N"/>
</dbReference>
<dbReference type="Pfam" id="PF25133">
    <property type="entry name" value="TYW2_N_2"/>
    <property type="match status" value="1"/>
</dbReference>
<comment type="catalytic activity">
    <reaction evidence="7">
        <text>guanosine(37) in tRNA + S-adenosyl-L-methionine = N(1)-methylguanosine(37) in tRNA + S-adenosyl-L-homocysteine + H(+)</text>
        <dbReference type="Rhea" id="RHEA:36899"/>
        <dbReference type="Rhea" id="RHEA-COMP:10145"/>
        <dbReference type="Rhea" id="RHEA-COMP:10147"/>
        <dbReference type="ChEBI" id="CHEBI:15378"/>
        <dbReference type="ChEBI" id="CHEBI:57856"/>
        <dbReference type="ChEBI" id="CHEBI:59789"/>
        <dbReference type="ChEBI" id="CHEBI:73542"/>
        <dbReference type="ChEBI" id="CHEBI:74269"/>
        <dbReference type="EC" id="2.1.1.228"/>
    </reaction>
</comment>
<dbReference type="GO" id="GO:0070901">
    <property type="term" value="P:mitochondrial tRNA methylation"/>
    <property type="evidence" value="ECO:0007669"/>
    <property type="project" value="UniProtKB-ARBA"/>
</dbReference>
<comment type="caution">
    <text evidence="9">The sequence shown here is derived from an EMBL/GenBank/DDBJ whole genome shotgun (WGS) entry which is preliminary data.</text>
</comment>
<dbReference type="GO" id="GO:0002939">
    <property type="term" value="P:tRNA N1-guanine methylation"/>
    <property type="evidence" value="ECO:0007669"/>
    <property type="project" value="TreeGrafter"/>
</dbReference>
<keyword evidence="6" id="KW-0819">tRNA processing</keyword>
<reference evidence="9 10" key="1">
    <citation type="submission" date="2020-10" db="EMBL/GenBank/DDBJ databases">
        <title>The Coptis chinensis genome and diversification of protoberbering-type alkaloids.</title>
        <authorList>
            <person name="Wang B."/>
            <person name="Shu S."/>
            <person name="Song C."/>
            <person name="Liu Y."/>
        </authorList>
    </citation>
    <scope>NUCLEOTIDE SEQUENCE [LARGE SCALE GENOMIC DNA]</scope>
    <source>
        <strain evidence="9">HL-2020</strain>
        <tissue evidence="9">Leaf</tissue>
    </source>
</reference>
<keyword evidence="5" id="KW-0949">S-adenosyl-L-methionine</keyword>
<evidence type="ECO:0000259" key="8">
    <source>
        <dbReference type="PROSITE" id="PS51684"/>
    </source>
</evidence>
<dbReference type="FunFam" id="3.30.300.110:FF:000001">
    <property type="entry name" value="tRNA (guanine(37)-N1)-methyltransferase"/>
    <property type="match status" value="1"/>
</dbReference>
<evidence type="ECO:0000256" key="5">
    <source>
        <dbReference type="ARBA" id="ARBA00022691"/>
    </source>
</evidence>
<evidence type="ECO:0000313" key="10">
    <source>
        <dbReference type="Proteomes" id="UP000631114"/>
    </source>
</evidence>
<protein>
    <recommendedName>
        <fullName evidence="8">SAM-dependent methyltransferase TRM5/TYW2-type domain-containing protein</fullName>
    </recommendedName>
</protein>
<proteinExistence type="inferred from homology"/>
<dbReference type="Pfam" id="PF02475">
    <property type="entry name" value="TRM5-TYW2_MTfase"/>
    <property type="match status" value="1"/>
</dbReference>
<dbReference type="AlphaFoldDB" id="A0A835H8P5"/>
<evidence type="ECO:0000256" key="1">
    <source>
        <dbReference type="ARBA" id="ARBA00009775"/>
    </source>
</evidence>
<comment type="similarity">
    <text evidence="1">Belongs to the class I-like SAM-binding methyltransferase superfamily. TRM5/TYW2 family.</text>
</comment>
<name>A0A835H8P5_9MAGN</name>
<dbReference type="Gene3D" id="3.30.300.110">
    <property type="entry name" value="Met-10+ protein-like domains"/>
    <property type="match status" value="1"/>
</dbReference>
<gene>
    <name evidence="9" type="ORF">IFM89_003472</name>
</gene>
<dbReference type="EMBL" id="JADFTS010000007">
    <property type="protein sequence ID" value="KAF9595730.1"/>
    <property type="molecule type" value="Genomic_DNA"/>
</dbReference>
<dbReference type="PANTHER" id="PTHR23245">
    <property type="entry name" value="TRNA METHYLTRANSFERASE"/>
    <property type="match status" value="1"/>
</dbReference>
<dbReference type="InterPro" id="IPR029063">
    <property type="entry name" value="SAM-dependent_MTases_sf"/>
</dbReference>
<dbReference type="GO" id="GO:0005739">
    <property type="term" value="C:mitochondrion"/>
    <property type="evidence" value="ECO:0007669"/>
    <property type="project" value="GOC"/>
</dbReference>
<keyword evidence="10" id="KW-1185">Reference proteome</keyword>
<dbReference type="PROSITE" id="PS51684">
    <property type="entry name" value="SAM_MT_TRM5_TYW2"/>
    <property type="match status" value="1"/>
</dbReference>
<dbReference type="PANTHER" id="PTHR23245:SF36">
    <property type="entry name" value="TRNA (GUANINE(37)-N1)-METHYLTRANSFERASE"/>
    <property type="match status" value="1"/>
</dbReference>
<dbReference type="GO" id="GO:0052906">
    <property type="term" value="F:tRNA (guanine(37)-N1)-methyltransferase activity"/>
    <property type="evidence" value="ECO:0007669"/>
    <property type="project" value="UniProtKB-EC"/>
</dbReference>
<evidence type="ECO:0000256" key="7">
    <source>
        <dbReference type="ARBA" id="ARBA00047783"/>
    </source>
</evidence>
<keyword evidence="4" id="KW-0808">Transferase</keyword>
<dbReference type="InterPro" id="IPR030382">
    <property type="entry name" value="MeTrfase_TRM5/TYW2"/>
</dbReference>
<dbReference type="Gene3D" id="3.40.50.150">
    <property type="entry name" value="Vaccinia Virus protein VP39"/>
    <property type="match status" value="1"/>
</dbReference>
<evidence type="ECO:0000313" key="9">
    <source>
        <dbReference type="EMBL" id="KAF9595730.1"/>
    </source>
</evidence>
<evidence type="ECO:0000256" key="4">
    <source>
        <dbReference type="ARBA" id="ARBA00022679"/>
    </source>
</evidence>
<dbReference type="InterPro" id="IPR056743">
    <property type="entry name" value="TRM5-TYW2-like_MTfase"/>
</dbReference>
<dbReference type="OrthoDB" id="408788at2759"/>
<accession>A0A835H8P5</accession>
<organism evidence="9 10">
    <name type="scientific">Coptis chinensis</name>
    <dbReference type="NCBI Taxonomy" id="261450"/>
    <lineage>
        <taxon>Eukaryota</taxon>
        <taxon>Viridiplantae</taxon>
        <taxon>Streptophyta</taxon>
        <taxon>Embryophyta</taxon>
        <taxon>Tracheophyta</taxon>
        <taxon>Spermatophyta</taxon>
        <taxon>Magnoliopsida</taxon>
        <taxon>Ranunculales</taxon>
        <taxon>Ranunculaceae</taxon>
        <taxon>Coptidoideae</taxon>
        <taxon>Coptis</taxon>
    </lineage>
</organism>
<dbReference type="Proteomes" id="UP000631114">
    <property type="component" value="Unassembled WGS sequence"/>
</dbReference>
<sequence length="422" mass="47884">MSVMKEQIKSLHLKETEELYLYKLCLYCGNEKRVNAWNNSGVPPVDEIKSAQLHSISRRLQGFCSMLSRLPSFRRRFHEVVKALVQEEKKRVDAGTADYLSEIPAQTLCALKDLCSFDVVPYSLSLGYSYWGVGHIAHLNITGELLSYKDVIAKVIYDPKIKTVVNKVGSISNEFRVPKFEVLAGIDDMVTEVKQYGATFKLDYGLVYWNSRLEHEHIRLISLFQDGDIICDMFSGIGPFVIPAAQKGCIVYTNDLNPDSARYLKINAEINKVDDRVCAYNMYARAFICHLMQVPDCLETFSESERSTVYMKEIPINGIDYREATEIPCTTFSASATKRPSEISEEEYGNEDGAELEVTGRIKRSRNKRIRCFKPSNIRTWEHVDHVVMNLPASALQFLDASQEVLEGLTTLDSLLLLLAIN</sequence>
<evidence type="ECO:0000256" key="3">
    <source>
        <dbReference type="ARBA" id="ARBA00022603"/>
    </source>
</evidence>
<feature type="domain" description="SAM-dependent methyltransferase TRM5/TYW2-type" evidence="8">
    <location>
        <begin position="130"/>
        <end position="422"/>
    </location>
</feature>
<evidence type="ECO:0000256" key="2">
    <source>
        <dbReference type="ARBA" id="ARBA00022490"/>
    </source>
</evidence>